<feature type="transmembrane region" description="Helical" evidence="7">
    <location>
        <begin position="16"/>
        <end position="40"/>
    </location>
</feature>
<comment type="catalytic activity">
    <reaction evidence="7">
        <text>a peptidoglycan chain = a peptidoglycan chain with N-acetyl-1,6-anhydromuramyl-[peptide] at the reducing end + a peptidoglycan chain with N-acetylglucosamine at the non-reducing end.</text>
        <dbReference type="EC" id="4.2.2.29"/>
    </reaction>
</comment>
<organism evidence="8 9">
    <name type="scientific">Corticicoccus populi</name>
    <dbReference type="NCBI Taxonomy" id="1812821"/>
    <lineage>
        <taxon>Bacteria</taxon>
        <taxon>Bacillati</taxon>
        <taxon>Bacillota</taxon>
        <taxon>Bacilli</taxon>
        <taxon>Bacillales</taxon>
        <taxon>Staphylococcaceae</taxon>
        <taxon>Corticicoccus</taxon>
    </lineage>
</organism>
<dbReference type="EC" id="4.2.2.29" evidence="7"/>
<comment type="function">
    <text evidence="7">Functions as a peptidoglycan terminase that cleaves nascent peptidoglycan strands endolytically to terminate their elongation.</text>
</comment>
<evidence type="ECO:0000313" key="8">
    <source>
        <dbReference type="EMBL" id="MFD2829557.1"/>
    </source>
</evidence>
<keyword evidence="6 7" id="KW-0961">Cell wall biogenesis/degradation</keyword>
<sequence length="376" mass="42373">MAKSDDIRFSKSVSSYLSLFIIIILALAIIIGGIVVYFYISSSSEPLDENSTEMTEVSIAPGSGGGEIGDILESEGIIGNGTMFHIYLQLNSISDYQAGDYELSPSMNYEQIARTLETGTVYQEVLYRVTIPEGYSVDQIATQIEENAPVSAARFMEVMEDESFIQELIEEYPEMLTDEILADDIKFPLEGYLYPATYDITEEDPTVESIIRQMLDATQSNSFQEYNAVEDYQVEFEGEYQDQSFHEFLTFASLIEMEATSLADRSMIASVFLNRLASDPAMPLQTDPTVLYALGEHQERTLFEDLEVEDPYNTYLNTGLPPGPISSPGQESVQSTLNPSNTDYYYFLSDSEGNNHFAETFEQHIENREEYINNQE</sequence>
<dbReference type="HAMAP" id="MF_02065">
    <property type="entry name" value="MltG"/>
    <property type="match status" value="1"/>
</dbReference>
<dbReference type="PANTHER" id="PTHR30518:SF2">
    <property type="entry name" value="ENDOLYTIC MUREIN TRANSGLYCOSYLASE"/>
    <property type="match status" value="1"/>
</dbReference>
<dbReference type="PANTHER" id="PTHR30518">
    <property type="entry name" value="ENDOLYTIC MUREIN TRANSGLYCOSYLASE"/>
    <property type="match status" value="1"/>
</dbReference>
<dbReference type="EMBL" id="JBHUOQ010000001">
    <property type="protein sequence ID" value="MFD2829557.1"/>
    <property type="molecule type" value="Genomic_DNA"/>
</dbReference>
<keyword evidence="9" id="KW-1185">Reference proteome</keyword>
<evidence type="ECO:0000256" key="7">
    <source>
        <dbReference type="HAMAP-Rule" id="MF_02065"/>
    </source>
</evidence>
<gene>
    <name evidence="7 8" type="primary">mltG</name>
    <name evidence="8" type="ORF">ACFSX4_03690</name>
</gene>
<keyword evidence="3 7" id="KW-1133">Transmembrane helix</keyword>
<comment type="subcellular location">
    <subcellularLocation>
        <location evidence="7">Cell membrane</location>
        <topology evidence="7">Single-pass membrane protein</topology>
    </subcellularLocation>
</comment>
<keyword evidence="2 7" id="KW-0812">Transmembrane</keyword>
<evidence type="ECO:0000256" key="4">
    <source>
        <dbReference type="ARBA" id="ARBA00023136"/>
    </source>
</evidence>
<dbReference type="RefSeq" id="WP_377771656.1">
    <property type="nucleotide sequence ID" value="NZ_JBHUOQ010000001.1"/>
</dbReference>
<evidence type="ECO:0000313" key="9">
    <source>
        <dbReference type="Proteomes" id="UP001597519"/>
    </source>
</evidence>
<dbReference type="Proteomes" id="UP001597519">
    <property type="component" value="Unassembled WGS sequence"/>
</dbReference>
<proteinExistence type="inferred from homology"/>
<keyword evidence="1 7" id="KW-1003">Cell membrane</keyword>
<dbReference type="Pfam" id="PF02618">
    <property type="entry name" value="YceG"/>
    <property type="match status" value="1"/>
</dbReference>
<evidence type="ECO:0000256" key="5">
    <source>
        <dbReference type="ARBA" id="ARBA00023239"/>
    </source>
</evidence>
<keyword evidence="5 7" id="KW-0456">Lyase</keyword>
<accession>A0ABW5WSS6</accession>
<dbReference type="CDD" id="cd08010">
    <property type="entry name" value="MltG_like"/>
    <property type="match status" value="1"/>
</dbReference>
<evidence type="ECO:0000256" key="1">
    <source>
        <dbReference type="ARBA" id="ARBA00022475"/>
    </source>
</evidence>
<keyword evidence="4 7" id="KW-0472">Membrane</keyword>
<protein>
    <recommendedName>
        <fullName evidence="7">Endolytic murein transglycosylase</fullName>
        <ecNumber evidence="7">4.2.2.29</ecNumber>
    </recommendedName>
    <alternativeName>
        <fullName evidence="7">Peptidoglycan lytic transglycosylase</fullName>
    </alternativeName>
    <alternativeName>
        <fullName evidence="7">Peptidoglycan polymerization terminase</fullName>
    </alternativeName>
</protein>
<evidence type="ECO:0000256" key="6">
    <source>
        <dbReference type="ARBA" id="ARBA00023316"/>
    </source>
</evidence>
<dbReference type="Gene3D" id="3.30.1490.480">
    <property type="entry name" value="Endolytic murein transglycosylase"/>
    <property type="match status" value="1"/>
</dbReference>
<reference evidence="9" key="1">
    <citation type="journal article" date="2019" name="Int. J. Syst. Evol. Microbiol.">
        <title>The Global Catalogue of Microorganisms (GCM) 10K type strain sequencing project: providing services to taxonomists for standard genome sequencing and annotation.</title>
        <authorList>
            <consortium name="The Broad Institute Genomics Platform"/>
            <consortium name="The Broad Institute Genome Sequencing Center for Infectious Disease"/>
            <person name="Wu L."/>
            <person name="Ma J."/>
        </authorList>
    </citation>
    <scope>NUCLEOTIDE SEQUENCE [LARGE SCALE GENOMIC DNA]</scope>
    <source>
        <strain evidence="9">KCTC 33575</strain>
    </source>
</reference>
<feature type="site" description="Important for catalytic activity" evidence="7">
    <location>
        <position position="258"/>
    </location>
</feature>
<evidence type="ECO:0000256" key="3">
    <source>
        <dbReference type="ARBA" id="ARBA00022989"/>
    </source>
</evidence>
<dbReference type="NCBIfam" id="TIGR00247">
    <property type="entry name" value="endolytic transglycosylase MltG"/>
    <property type="match status" value="1"/>
</dbReference>
<evidence type="ECO:0000256" key="2">
    <source>
        <dbReference type="ARBA" id="ARBA00022692"/>
    </source>
</evidence>
<comment type="similarity">
    <text evidence="7">Belongs to the transglycosylase MltG family.</text>
</comment>
<comment type="caution">
    <text evidence="8">The sequence shown here is derived from an EMBL/GenBank/DDBJ whole genome shotgun (WGS) entry which is preliminary data.</text>
</comment>
<dbReference type="InterPro" id="IPR003770">
    <property type="entry name" value="MLTG-like"/>
</dbReference>
<name>A0ABW5WSS6_9STAP</name>